<proteinExistence type="predicted"/>
<dbReference type="Proteomes" id="UP001556367">
    <property type="component" value="Unassembled WGS sequence"/>
</dbReference>
<gene>
    <name evidence="1" type="ORF">HGRIS_005699</name>
</gene>
<protein>
    <submittedName>
        <fullName evidence="1">Uncharacterized protein</fullName>
    </submittedName>
</protein>
<sequence>MQYSTIFLALPVVSTDRALVLAGEAAPPTTTTKVFHQSAAASVRGAWNDLVHLKKRRALARNARRQAERYLGASEEDFAAMFPDMKRYL</sequence>
<evidence type="ECO:0000313" key="2">
    <source>
        <dbReference type="Proteomes" id="UP001556367"/>
    </source>
</evidence>
<keyword evidence="2" id="KW-1185">Reference proteome</keyword>
<dbReference type="EMBL" id="JASNQZ010000001">
    <property type="protein sequence ID" value="KAL0960670.1"/>
    <property type="molecule type" value="Genomic_DNA"/>
</dbReference>
<reference evidence="2" key="1">
    <citation type="submission" date="2024-06" db="EMBL/GenBank/DDBJ databases">
        <title>Multi-omics analyses provide insights into the biosynthesis of the anticancer antibiotic pleurotin in Hohenbuehelia grisea.</title>
        <authorList>
            <person name="Weaver J.A."/>
            <person name="Alberti F."/>
        </authorList>
    </citation>
    <scope>NUCLEOTIDE SEQUENCE [LARGE SCALE GENOMIC DNA]</scope>
    <source>
        <strain evidence="2">T-177</strain>
    </source>
</reference>
<evidence type="ECO:0000313" key="1">
    <source>
        <dbReference type="EMBL" id="KAL0960670.1"/>
    </source>
</evidence>
<organism evidence="1 2">
    <name type="scientific">Hohenbuehelia grisea</name>
    <dbReference type="NCBI Taxonomy" id="104357"/>
    <lineage>
        <taxon>Eukaryota</taxon>
        <taxon>Fungi</taxon>
        <taxon>Dikarya</taxon>
        <taxon>Basidiomycota</taxon>
        <taxon>Agaricomycotina</taxon>
        <taxon>Agaricomycetes</taxon>
        <taxon>Agaricomycetidae</taxon>
        <taxon>Agaricales</taxon>
        <taxon>Pleurotineae</taxon>
        <taxon>Pleurotaceae</taxon>
        <taxon>Hohenbuehelia</taxon>
    </lineage>
</organism>
<comment type="caution">
    <text evidence="1">The sequence shown here is derived from an EMBL/GenBank/DDBJ whole genome shotgun (WGS) entry which is preliminary data.</text>
</comment>
<accession>A0ABR3JZQ7</accession>
<name>A0ABR3JZQ7_9AGAR</name>